<dbReference type="EMBL" id="JAUSUG010000008">
    <property type="protein sequence ID" value="MDQ0254872.1"/>
    <property type="molecule type" value="Genomic_DNA"/>
</dbReference>
<sequence length="260" mass="29990">MEHKKKILFISGGLLLALLSFTLIILYENDPTQDPPPSSVGELPGSNDGETGAAPNNMDSINITDESNEDVESTIGNSSSDKEELQQFAREAIESVNLNTSLSEPSERSFFEHARLNQYYISLMGNRLSEDEEMEDEADWIAKEHIAWIEIAKESGGFHYSEANFKEFISTNNFIEEDDIATAILLNELKEYNETLYIRHLEYQYIKPYIWDSIQGEFKEQHSQNSNESDEDYMFRLYREFESKVIDYLIDRYPELSGDN</sequence>
<keyword evidence="2" id="KW-1133">Transmembrane helix</keyword>
<feature type="region of interest" description="Disordered" evidence="1">
    <location>
        <begin position="32"/>
        <end position="84"/>
    </location>
</feature>
<keyword evidence="2" id="KW-0472">Membrane</keyword>
<name>A0ABT9ZUF0_9BACI</name>
<gene>
    <name evidence="3" type="ORF">J2S74_002254</name>
</gene>
<feature type="transmembrane region" description="Helical" evidence="2">
    <location>
        <begin position="7"/>
        <end position="27"/>
    </location>
</feature>
<keyword evidence="2" id="KW-0812">Transmembrane</keyword>
<evidence type="ECO:0000256" key="1">
    <source>
        <dbReference type="SAM" id="MobiDB-lite"/>
    </source>
</evidence>
<protein>
    <submittedName>
        <fullName evidence="3">Uncharacterized protein</fullName>
    </submittedName>
</protein>
<comment type="caution">
    <text evidence="3">The sequence shown here is derived from an EMBL/GenBank/DDBJ whole genome shotgun (WGS) entry which is preliminary data.</text>
</comment>
<evidence type="ECO:0000256" key="2">
    <source>
        <dbReference type="SAM" id="Phobius"/>
    </source>
</evidence>
<keyword evidence="4" id="KW-1185">Reference proteome</keyword>
<dbReference type="RefSeq" id="WP_307325435.1">
    <property type="nucleotide sequence ID" value="NZ_JAUSUG010000008.1"/>
</dbReference>
<evidence type="ECO:0000313" key="3">
    <source>
        <dbReference type="EMBL" id="MDQ0254872.1"/>
    </source>
</evidence>
<accession>A0ABT9ZUF0</accession>
<proteinExistence type="predicted"/>
<evidence type="ECO:0000313" key="4">
    <source>
        <dbReference type="Proteomes" id="UP001230005"/>
    </source>
</evidence>
<reference evidence="3 4" key="1">
    <citation type="submission" date="2023-07" db="EMBL/GenBank/DDBJ databases">
        <title>Genomic Encyclopedia of Type Strains, Phase IV (KMG-IV): sequencing the most valuable type-strain genomes for metagenomic binning, comparative biology and taxonomic classification.</title>
        <authorList>
            <person name="Goeker M."/>
        </authorList>
    </citation>
    <scope>NUCLEOTIDE SEQUENCE [LARGE SCALE GENOMIC DNA]</scope>
    <source>
        <strain evidence="3 4">DSM 9768</strain>
    </source>
</reference>
<organism evidence="3 4">
    <name type="scientific">Evansella vedderi</name>
    <dbReference type="NCBI Taxonomy" id="38282"/>
    <lineage>
        <taxon>Bacteria</taxon>
        <taxon>Bacillati</taxon>
        <taxon>Bacillota</taxon>
        <taxon>Bacilli</taxon>
        <taxon>Bacillales</taxon>
        <taxon>Bacillaceae</taxon>
        <taxon>Evansella</taxon>
    </lineage>
</organism>
<dbReference type="Proteomes" id="UP001230005">
    <property type="component" value="Unassembled WGS sequence"/>
</dbReference>